<dbReference type="InterPro" id="IPR002539">
    <property type="entry name" value="MaoC-like_dom"/>
</dbReference>
<accession>A0A9X2JTY9</accession>
<dbReference type="NCBIfam" id="NF008868">
    <property type="entry name" value="PRK11903.1"/>
    <property type="match status" value="1"/>
</dbReference>
<organism evidence="6 7">
    <name type="scientific">Promicromonospora thailandica</name>
    <dbReference type="NCBI Taxonomy" id="765201"/>
    <lineage>
        <taxon>Bacteria</taxon>
        <taxon>Bacillati</taxon>
        <taxon>Actinomycetota</taxon>
        <taxon>Actinomycetes</taxon>
        <taxon>Micrococcales</taxon>
        <taxon>Promicromonosporaceae</taxon>
        <taxon>Promicromonospora</taxon>
    </lineage>
</organism>
<dbReference type="Gene3D" id="3.40.309.10">
    <property type="entry name" value="Aldehyde Dehydrogenase, Chain A, domain 2"/>
    <property type="match status" value="1"/>
</dbReference>
<dbReference type="InterPro" id="IPR029069">
    <property type="entry name" value="HotDog_dom_sf"/>
</dbReference>
<dbReference type="EMBL" id="JAMTCS010000003">
    <property type="protein sequence ID" value="MCP2263955.1"/>
    <property type="molecule type" value="Genomic_DNA"/>
</dbReference>
<keyword evidence="6" id="KW-0378">Hydrolase</keyword>
<evidence type="ECO:0000259" key="4">
    <source>
        <dbReference type="Pfam" id="PF00171"/>
    </source>
</evidence>
<keyword evidence="3" id="KW-0560">Oxidoreductase</keyword>
<evidence type="ECO:0000256" key="2">
    <source>
        <dbReference type="ARBA" id="ARBA00009986"/>
    </source>
</evidence>
<feature type="domain" description="Aldehyde dehydrogenase" evidence="4">
    <location>
        <begin position="33"/>
        <end position="464"/>
    </location>
</feature>
<proteinExistence type="inferred from homology"/>
<evidence type="ECO:0000256" key="3">
    <source>
        <dbReference type="ARBA" id="ARBA00023002"/>
    </source>
</evidence>
<protein>
    <submittedName>
        <fullName evidence="6">Oxepin-CoA hydrolase / 3-oxo-5,6-dehydrosuberyl-CoA semialdehyde dehydrogenase</fullName>
    </submittedName>
</protein>
<dbReference type="GO" id="GO:0016620">
    <property type="term" value="F:oxidoreductase activity, acting on the aldehyde or oxo group of donors, NAD or NADP as acceptor"/>
    <property type="evidence" value="ECO:0007669"/>
    <property type="project" value="InterPro"/>
</dbReference>
<gene>
    <name evidence="6" type="ORF">APR03_001291</name>
</gene>
<dbReference type="Proteomes" id="UP001139493">
    <property type="component" value="Unassembled WGS sequence"/>
</dbReference>
<dbReference type="Gene3D" id="3.10.129.10">
    <property type="entry name" value="Hotdog Thioesterase"/>
    <property type="match status" value="1"/>
</dbReference>
<comment type="caution">
    <text evidence="6">The sequence shown here is derived from an EMBL/GenBank/DDBJ whole genome shotgun (WGS) entry which is preliminary data.</text>
</comment>
<dbReference type="Gene3D" id="3.40.605.10">
    <property type="entry name" value="Aldehyde Dehydrogenase, Chain A, domain 1"/>
    <property type="match status" value="1"/>
</dbReference>
<sequence length="695" mass="73673">MHNGFRHTGVTGLAKGRRVSTQLESYVAGRWRAGADHGEPVLDAVTGEEVVRVSSRGIDLAALVAHAREVGGPAVRRLTFHERAGLLKQLALELGRHKDEFYALSLHTGATRRDSMVDIDGGIGTLFSYASKGKRELPDDTVVLDGALEPLGKGGTFVGQHLYASRPGVAVQINAFNFPVWGMLEKLAPAFLAGLPSIVKPGTQTAYLTEAVVRRIIASEILPEGSLQLLCGSAGTLLDELGEQDSVAFTGSAHTARILRDHPAVLRRGVRLGVEADSLNCSILGPDVRPEDPELDLFVKGVVTEMTVKAGQKCTAIRRVLVPEAMAGTVIDAISARLARITVGNPADDGVRMGALASLGQRDEVRKAVEALRASADIVYGDPAHVDVVGADAERGAFLSPVLLRARPGAAEPHEVEPFGPVSTVLTYGSLEEAVDLAARGRGSLVASLVTHDPQVGREVTRGLAPWHGRVLVLDRDDAAESTGHGSPLPMLVHGGPGRAGGGEELGGIRGVLHHMQRTAVQGSPDMLTAVTGRWTTGSRHLVDDVHPFRKSLAELRIGDTVQTATRTVTLEDIDHFAEFTGDTFYAHTDPEAAAANPFFGGIVAHGYLVVSLAAGLFVEPNPGPVLANFGVDNLRFLTPVRVGDTIRVTLTVKQITPRTSADYGEVRWEADVTNQDGEQVAAYDVLTLVAKTAG</sequence>
<evidence type="ECO:0000256" key="1">
    <source>
        <dbReference type="ARBA" id="ARBA00005254"/>
    </source>
</evidence>
<keyword evidence="7" id="KW-1185">Reference proteome</keyword>
<dbReference type="NCBIfam" id="TIGR02278">
    <property type="entry name" value="PaaN-DH"/>
    <property type="match status" value="1"/>
</dbReference>
<dbReference type="PANTHER" id="PTHR43111">
    <property type="entry name" value="ALDEHYDE DEHYDROGENASE B-RELATED"/>
    <property type="match status" value="1"/>
</dbReference>
<dbReference type="AlphaFoldDB" id="A0A9X2JTY9"/>
<feature type="domain" description="MaoC-like" evidence="5">
    <location>
        <begin position="557"/>
        <end position="670"/>
    </location>
</feature>
<comment type="similarity">
    <text evidence="2">Belongs to the aldehyde dehydrogenase family.</text>
</comment>
<dbReference type="PANTHER" id="PTHR43111:SF1">
    <property type="entry name" value="ALDEHYDE DEHYDROGENASE B-RELATED"/>
    <property type="match status" value="1"/>
</dbReference>
<dbReference type="SUPFAM" id="SSF54637">
    <property type="entry name" value="Thioesterase/thiol ester dehydrase-isomerase"/>
    <property type="match status" value="1"/>
</dbReference>
<dbReference type="InterPro" id="IPR016161">
    <property type="entry name" value="Ald_DH/histidinol_DH"/>
</dbReference>
<dbReference type="InterPro" id="IPR016162">
    <property type="entry name" value="Ald_DH_N"/>
</dbReference>
<dbReference type="CDD" id="cd07128">
    <property type="entry name" value="ALDH_MaoC-N"/>
    <property type="match status" value="1"/>
</dbReference>
<name>A0A9X2JTY9_9MICO</name>
<dbReference type="InterPro" id="IPR015590">
    <property type="entry name" value="Aldehyde_DH_dom"/>
</dbReference>
<dbReference type="GO" id="GO:0016787">
    <property type="term" value="F:hydrolase activity"/>
    <property type="evidence" value="ECO:0007669"/>
    <property type="project" value="UniProtKB-KW"/>
</dbReference>
<dbReference type="Pfam" id="PF00171">
    <property type="entry name" value="Aldedh"/>
    <property type="match status" value="1"/>
</dbReference>
<dbReference type="InterPro" id="IPR011966">
    <property type="entry name" value="PaaN-DH"/>
</dbReference>
<evidence type="ECO:0000313" key="7">
    <source>
        <dbReference type="Proteomes" id="UP001139493"/>
    </source>
</evidence>
<comment type="similarity">
    <text evidence="1">Belongs to the enoyl-CoA hydratase/isomerase family.</text>
</comment>
<evidence type="ECO:0000313" key="6">
    <source>
        <dbReference type="EMBL" id="MCP2263955.1"/>
    </source>
</evidence>
<dbReference type="Pfam" id="PF01575">
    <property type="entry name" value="MaoC_dehydratas"/>
    <property type="match status" value="1"/>
</dbReference>
<reference evidence="6" key="1">
    <citation type="submission" date="2022-06" db="EMBL/GenBank/DDBJ databases">
        <title>Genomic Encyclopedia of Archaeal and Bacterial Type Strains, Phase II (KMG-II): from individual species to whole genera.</title>
        <authorList>
            <person name="Goeker M."/>
        </authorList>
    </citation>
    <scope>NUCLEOTIDE SEQUENCE</scope>
    <source>
        <strain evidence="6">DSM 26652</strain>
    </source>
</reference>
<dbReference type="SUPFAM" id="SSF53720">
    <property type="entry name" value="ALDH-like"/>
    <property type="match status" value="1"/>
</dbReference>
<dbReference type="InterPro" id="IPR016163">
    <property type="entry name" value="Ald_DH_C"/>
</dbReference>
<evidence type="ECO:0000259" key="5">
    <source>
        <dbReference type="Pfam" id="PF01575"/>
    </source>
</evidence>